<evidence type="ECO:0000313" key="2">
    <source>
        <dbReference type="Proteomes" id="UP000004095"/>
    </source>
</evidence>
<gene>
    <name evidence="1" type="ORF">M23134_04376</name>
</gene>
<proteinExistence type="predicted"/>
<keyword evidence="2" id="KW-1185">Reference proteome</keyword>
<name>A1ZLZ7_MICM2</name>
<accession>A1ZLZ7</accession>
<comment type="caution">
    <text evidence="1">The sequence shown here is derived from an EMBL/GenBank/DDBJ whole genome shotgun (WGS) entry which is preliminary data.</text>
</comment>
<dbReference type="RefSeq" id="WP_002697765.1">
    <property type="nucleotide sequence ID" value="NZ_AAWS01000015.1"/>
</dbReference>
<dbReference type="AlphaFoldDB" id="A1ZLZ7"/>
<dbReference type="Proteomes" id="UP000004095">
    <property type="component" value="Unassembled WGS sequence"/>
</dbReference>
<organism evidence="1 2">
    <name type="scientific">Microscilla marina ATCC 23134</name>
    <dbReference type="NCBI Taxonomy" id="313606"/>
    <lineage>
        <taxon>Bacteria</taxon>
        <taxon>Pseudomonadati</taxon>
        <taxon>Bacteroidota</taxon>
        <taxon>Cytophagia</taxon>
        <taxon>Cytophagales</taxon>
        <taxon>Microscillaceae</taxon>
        <taxon>Microscilla</taxon>
    </lineage>
</organism>
<dbReference type="EMBL" id="AAWS01000015">
    <property type="protein sequence ID" value="EAY28529.1"/>
    <property type="molecule type" value="Genomic_DNA"/>
</dbReference>
<evidence type="ECO:0000313" key="1">
    <source>
        <dbReference type="EMBL" id="EAY28529.1"/>
    </source>
</evidence>
<sequence>MLIAIRAQYADDNWRSLPDEANGHAGVACAAFVSVTLHKFGYNVWATVTNGTATEDSWGITLKYQLTKNGYKQSFNTAYLRKDDIRFTIDKWFSYNNGGNYYPMYCYFFLEWVTPGKTNYTWVVNNQGKRH</sequence>
<reference evidence="1 2" key="1">
    <citation type="submission" date="2007-01" db="EMBL/GenBank/DDBJ databases">
        <authorList>
            <person name="Haygood M."/>
            <person name="Podell S."/>
            <person name="Anderson C."/>
            <person name="Hopkinson B."/>
            <person name="Roe K."/>
            <person name="Barbeau K."/>
            <person name="Gaasterland T."/>
            <person name="Ferriera S."/>
            <person name="Johnson J."/>
            <person name="Kravitz S."/>
            <person name="Beeson K."/>
            <person name="Sutton G."/>
            <person name="Rogers Y.-H."/>
            <person name="Friedman R."/>
            <person name="Frazier M."/>
            <person name="Venter J.C."/>
        </authorList>
    </citation>
    <scope>NUCLEOTIDE SEQUENCE [LARGE SCALE GENOMIC DNA]</scope>
    <source>
        <strain evidence="1 2">ATCC 23134</strain>
    </source>
</reference>
<protein>
    <submittedName>
        <fullName evidence="1">Conserved protein</fullName>
    </submittedName>
</protein>